<sequence length="99" mass="11642">MTHIMLCSGHFIDKKVQDIRVKVEFSDSSKRWWRPIAGLEEREVKNERVICCVVDRVTVMVLLHRRGGEEMHEEEIDGEIDVKGFYGVDGGWTRRLLRE</sequence>
<dbReference type="Proteomes" id="UP001372338">
    <property type="component" value="Unassembled WGS sequence"/>
</dbReference>
<evidence type="ECO:0000313" key="2">
    <source>
        <dbReference type="Proteomes" id="UP001372338"/>
    </source>
</evidence>
<gene>
    <name evidence="1" type="ORF">RIF29_13903</name>
</gene>
<proteinExistence type="predicted"/>
<protein>
    <submittedName>
        <fullName evidence="1">Uncharacterized protein</fullName>
    </submittedName>
</protein>
<comment type="caution">
    <text evidence="1">The sequence shown here is derived from an EMBL/GenBank/DDBJ whole genome shotgun (WGS) entry which is preliminary data.</text>
</comment>
<accession>A0AAN9FGJ4</accession>
<organism evidence="1 2">
    <name type="scientific">Crotalaria pallida</name>
    <name type="common">Smooth rattlebox</name>
    <name type="synonym">Crotalaria striata</name>
    <dbReference type="NCBI Taxonomy" id="3830"/>
    <lineage>
        <taxon>Eukaryota</taxon>
        <taxon>Viridiplantae</taxon>
        <taxon>Streptophyta</taxon>
        <taxon>Embryophyta</taxon>
        <taxon>Tracheophyta</taxon>
        <taxon>Spermatophyta</taxon>
        <taxon>Magnoliopsida</taxon>
        <taxon>eudicotyledons</taxon>
        <taxon>Gunneridae</taxon>
        <taxon>Pentapetalae</taxon>
        <taxon>rosids</taxon>
        <taxon>fabids</taxon>
        <taxon>Fabales</taxon>
        <taxon>Fabaceae</taxon>
        <taxon>Papilionoideae</taxon>
        <taxon>50 kb inversion clade</taxon>
        <taxon>genistoids sensu lato</taxon>
        <taxon>core genistoids</taxon>
        <taxon>Crotalarieae</taxon>
        <taxon>Crotalaria</taxon>
    </lineage>
</organism>
<reference evidence="1 2" key="1">
    <citation type="submission" date="2024-01" db="EMBL/GenBank/DDBJ databases">
        <title>The genomes of 5 underutilized Papilionoideae crops provide insights into root nodulation and disease resistanc.</title>
        <authorList>
            <person name="Yuan L."/>
        </authorList>
    </citation>
    <scope>NUCLEOTIDE SEQUENCE [LARGE SCALE GENOMIC DNA]</scope>
    <source>
        <strain evidence="1">ZHUSHIDOU_FW_LH</strain>
        <tissue evidence="1">Leaf</tissue>
    </source>
</reference>
<name>A0AAN9FGJ4_CROPI</name>
<keyword evidence="2" id="KW-1185">Reference proteome</keyword>
<dbReference type="EMBL" id="JAYWIO010000003">
    <property type="protein sequence ID" value="KAK7272863.1"/>
    <property type="molecule type" value="Genomic_DNA"/>
</dbReference>
<dbReference type="AlphaFoldDB" id="A0AAN9FGJ4"/>
<evidence type="ECO:0000313" key="1">
    <source>
        <dbReference type="EMBL" id="KAK7272863.1"/>
    </source>
</evidence>